<dbReference type="GO" id="GO:0005905">
    <property type="term" value="C:clathrin-coated pit"/>
    <property type="evidence" value="ECO:0007669"/>
    <property type="project" value="UniProtKB-SubCell"/>
</dbReference>
<dbReference type="EMBL" id="JAATIP010000093">
    <property type="protein sequence ID" value="KAF4374887.1"/>
    <property type="molecule type" value="Genomic_DNA"/>
</dbReference>
<sequence>MIRRKKLRNLMGIVKDKASIIKAITLSTSLHATSMRVSIIRATTHDPSSPPSENRISAVMGGGGQGSRTISSTCINTLMGRLQATRSAAVALKCLLVAHNIVSTGSFILKDQLSFYPSTGGQNFLNLSKFRDKSDNDTWQMSSWVRWYAAVVEQNLMVSRVMGYYLCNNLDRNNNNNKVSALSSWEVLSEVDALLDYVECTRDAPDSFKNVTNGLIHDVLELVGKDYRLVQRELSIRVKELGDRIHGLSSGELTRFLEGLNRVEDGKESLSSLFKKRRSDDEFWDLISQVKMRILEIIMVKKREKETRLMITWVGGEDHVQKKSTRLSEPPQALFRLPSGGGWSSSLGLTHVIV</sequence>
<comment type="caution">
    <text evidence="10">The sequence shown here is derived from an EMBL/GenBank/DDBJ whole genome shotgun (WGS) entry which is preliminary data.</text>
</comment>
<dbReference type="GO" id="GO:0000149">
    <property type="term" value="F:SNARE binding"/>
    <property type="evidence" value="ECO:0007669"/>
    <property type="project" value="TreeGrafter"/>
</dbReference>
<accession>A0A7J6FW71</accession>
<evidence type="ECO:0000313" key="11">
    <source>
        <dbReference type="Proteomes" id="UP000525078"/>
    </source>
</evidence>
<dbReference type="GO" id="GO:0005545">
    <property type="term" value="F:1-phosphatidylinositol binding"/>
    <property type="evidence" value="ECO:0007669"/>
    <property type="project" value="TreeGrafter"/>
</dbReference>
<feature type="domain" description="ENTH" evidence="9">
    <location>
        <begin position="27"/>
        <end position="166"/>
    </location>
</feature>
<gene>
    <name evidence="10" type="ORF">F8388_015893</name>
</gene>
<dbReference type="GO" id="GO:0006900">
    <property type="term" value="P:vesicle budding from membrane"/>
    <property type="evidence" value="ECO:0007669"/>
    <property type="project" value="TreeGrafter"/>
</dbReference>
<dbReference type="GO" id="GO:0005794">
    <property type="term" value="C:Golgi apparatus"/>
    <property type="evidence" value="ECO:0007669"/>
    <property type="project" value="UniProtKB-SubCell"/>
</dbReference>
<keyword evidence="7" id="KW-0168">Coated pit</keyword>
<dbReference type="CDD" id="cd16987">
    <property type="entry name" value="ANTH_N_AP180_plant"/>
    <property type="match status" value="1"/>
</dbReference>
<evidence type="ECO:0000256" key="3">
    <source>
        <dbReference type="ARBA" id="ARBA00004600"/>
    </source>
</evidence>
<dbReference type="SUPFAM" id="SSF48464">
    <property type="entry name" value="ENTH/VHS domain"/>
    <property type="match status" value="1"/>
</dbReference>
<evidence type="ECO:0000259" key="9">
    <source>
        <dbReference type="PROSITE" id="PS50942"/>
    </source>
</evidence>
<protein>
    <recommendedName>
        <fullName evidence="9">ENTH domain-containing protein</fullName>
    </recommendedName>
</protein>
<dbReference type="GO" id="GO:0005546">
    <property type="term" value="F:phosphatidylinositol-4,5-bisphosphate binding"/>
    <property type="evidence" value="ECO:0007669"/>
    <property type="project" value="TreeGrafter"/>
</dbReference>
<dbReference type="PANTHER" id="PTHR22951">
    <property type="entry name" value="CLATHRIN ASSEMBLY PROTEIN"/>
    <property type="match status" value="1"/>
</dbReference>
<dbReference type="PROSITE" id="PS50942">
    <property type="entry name" value="ENTH"/>
    <property type="match status" value="1"/>
</dbReference>
<evidence type="ECO:0000256" key="4">
    <source>
        <dbReference type="ARBA" id="ARBA00022583"/>
    </source>
</evidence>
<dbReference type="InterPro" id="IPR045192">
    <property type="entry name" value="AP180-like"/>
</dbReference>
<dbReference type="Gene3D" id="1.25.40.90">
    <property type="match status" value="1"/>
</dbReference>
<comment type="subcellular location">
    <subcellularLocation>
        <location evidence="1">Cytoplasmic vesicle</location>
        <location evidence="1">Clathrin-coated vesicle</location>
    </subcellularLocation>
    <subcellularLocation>
        <location evidence="2">Golgi apparatus</location>
    </subcellularLocation>
    <subcellularLocation>
        <location evidence="3">Membrane</location>
        <location evidence="3">Clathrin-coated pit</location>
    </subcellularLocation>
</comment>
<evidence type="ECO:0000256" key="2">
    <source>
        <dbReference type="ARBA" id="ARBA00004555"/>
    </source>
</evidence>
<reference evidence="10 11" key="1">
    <citation type="journal article" date="2020" name="bioRxiv">
        <title>Sequence and annotation of 42 cannabis genomes reveals extensive copy number variation in cannabinoid synthesis and pathogen resistance genes.</title>
        <authorList>
            <person name="Mckernan K.J."/>
            <person name="Helbert Y."/>
            <person name="Kane L.T."/>
            <person name="Ebling H."/>
            <person name="Zhang L."/>
            <person name="Liu B."/>
            <person name="Eaton Z."/>
            <person name="Mclaughlin S."/>
            <person name="Kingan S."/>
            <person name="Baybayan P."/>
            <person name="Concepcion G."/>
            <person name="Jordan M."/>
            <person name="Riva A."/>
            <person name="Barbazuk W."/>
            <person name="Harkins T."/>
        </authorList>
    </citation>
    <scope>NUCLEOTIDE SEQUENCE [LARGE SCALE GENOMIC DNA]</scope>
    <source>
        <strain evidence="11">cv. Jamaican Lion 4</strain>
        <tissue evidence="10">Leaf</tissue>
    </source>
</reference>
<evidence type="ECO:0000256" key="5">
    <source>
        <dbReference type="ARBA" id="ARBA00023034"/>
    </source>
</evidence>
<evidence type="ECO:0000313" key="10">
    <source>
        <dbReference type="EMBL" id="KAF4374887.1"/>
    </source>
</evidence>
<dbReference type="FunFam" id="1.25.40.90:FF:000035">
    <property type="entry name" value="Putative clathrin assembly protein At4g40080"/>
    <property type="match status" value="1"/>
</dbReference>
<evidence type="ECO:0000256" key="7">
    <source>
        <dbReference type="ARBA" id="ARBA00023176"/>
    </source>
</evidence>
<proteinExistence type="predicted"/>
<dbReference type="InterPro" id="IPR048050">
    <property type="entry name" value="ANTH_N_plant"/>
</dbReference>
<evidence type="ECO:0000256" key="6">
    <source>
        <dbReference type="ARBA" id="ARBA00023136"/>
    </source>
</evidence>
<keyword evidence="4" id="KW-0254">Endocytosis</keyword>
<dbReference type="GO" id="GO:0072583">
    <property type="term" value="P:clathrin-dependent endocytosis"/>
    <property type="evidence" value="ECO:0007669"/>
    <property type="project" value="InterPro"/>
</dbReference>
<name>A0A7J6FW71_CANSA</name>
<evidence type="ECO:0000256" key="1">
    <source>
        <dbReference type="ARBA" id="ARBA00004132"/>
    </source>
</evidence>
<dbReference type="InterPro" id="IPR008942">
    <property type="entry name" value="ENTH_VHS"/>
</dbReference>
<keyword evidence="8" id="KW-0968">Cytoplasmic vesicle</keyword>
<organism evidence="10 11">
    <name type="scientific">Cannabis sativa</name>
    <name type="common">Hemp</name>
    <name type="synonym">Marijuana</name>
    <dbReference type="NCBI Taxonomy" id="3483"/>
    <lineage>
        <taxon>Eukaryota</taxon>
        <taxon>Viridiplantae</taxon>
        <taxon>Streptophyta</taxon>
        <taxon>Embryophyta</taxon>
        <taxon>Tracheophyta</taxon>
        <taxon>Spermatophyta</taxon>
        <taxon>Magnoliopsida</taxon>
        <taxon>eudicotyledons</taxon>
        <taxon>Gunneridae</taxon>
        <taxon>Pentapetalae</taxon>
        <taxon>rosids</taxon>
        <taxon>fabids</taxon>
        <taxon>Rosales</taxon>
        <taxon>Cannabaceae</taxon>
        <taxon>Cannabis</taxon>
    </lineage>
</organism>
<evidence type="ECO:0000256" key="8">
    <source>
        <dbReference type="ARBA" id="ARBA00023329"/>
    </source>
</evidence>
<dbReference type="PANTHER" id="PTHR22951:SF24">
    <property type="entry name" value="ENTH DOMAIN-CONTAINING PROTEIN"/>
    <property type="match status" value="1"/>
</dbReference>
<dbReference type="AlphaFoldDB" id="A0A7J6FW71"/>
<dbReference type="GO" id="GO:0048268">
    <property type="term" value="P:clathrin coat assembly"/>
    <property type="evidence" value="ECO:0007669"/>
    <property type="project" value="InterPro"/>
</dbReference>
<dbReference type="GO" id="GO:0032050">
    <property type="term" value="F:clathrin heavy chain binding"/>
    <property type="evidence" value="ECO:0007669"/>
    <property type="project" value="TreeGrafter"/>
</dbReference>
<keyword evidence="5" id="KW-0333">Golgi apparatus</keyword>
<dbReference type="InterPro" id="IPR011417">
    <property type="entry name" value="ANTH_dom"/>
</dbReference>
<keyword evidence="6" id="KW-0472">Membrane</keyword>
<dbReference type="Pfam" id="PF07651">
    <property type="entry name" value="ANTH"/>
    <property type="match status" value="1"/>
</dbReference>
<dbReference type="Proteomes" id="UP000525078">
    <property type="component" value="Unassembled WGS sequence"/>
</dbReference>
<dbReference type="GO" id="GO:0030136">
    <property type="term" value="C:clathrin-coated vesicle"/>
    <property type="evidence" value="ECO:0007669"/>
    <property type="project" value="UniProtKB-SubCell"/>
</dbReference>
<dbReference type="InterPro" id="IPR013809">
    <property type="entry name" value="ENTH"/>
</dbReference>